<dbReference type="GO" id="GO:0046872">
    <property type="term" value="F:metal ion binding"/>
    <property type="evidence" value="ECO:0007669"/>
    <property type="project" value="UniProtKB-KW"/>
</dbReference>
<accession>Q8L1F1</accession>
<evidence type="ECO:0000259" key="15">
    <source>
        <dbReference type="PROSITE" id="PS50972"/>
    </source>
</evidence>
<comment type="pathway">
    <text evidence="3 14">Cofactor biosynthesis; tetrahydrofolate biosynthesis; 7,8-dihydrofolate from 2-amino-4-hydroxy-6-hydroxymethyl-7,8-dihydropteridine diphosphate and 4-aminobenzoate: step 1/2.</text>
</comment>
<evidence type="ECO:0000256" key="4">
    <source>
        <dbReference type="ARBA" id="ARBA00009503"/>
    </source>
</evidence>
<reference evidence="16" key="1">
    <citation type="submission" date="2002-04" db="EMBL/GenBank/DDBJ databases">
        <title>Mutations and horizontal transmission have contributed to sulfonamide resistance in Streptococcus pyogenes.</title>
        <authorList>
            <person name="Jonsson M."/>
            <person name="Strom K."/>
            <person name="Swedberg G."/>
        </authorList>
    </citation>
    <scope>NUCLEOTIDE SEQUENCE</scope>
    <source>
        <strain evidence="16">G72</strain>
    </source>
</reference>
<name>Q8L1F1_STRPY</name>
<feature type="domain" description="Pterin-binding" evidence="15">
    <location>
        <begin position="12"/>
        <end position="262"/>
    </location>
</feature>
<comment type="catalytic activity">
    <reaction evidence="1">
        <text>(7,8-dihydropterin-6-yl)methyl diphosphate + 4-aminobenzoate = 7,8-dihydropteroate + diphosphate</text>
        <dbReference type="Rhea" id="RHEA:19949"/>
        <dbReference type="ChEBI" id="CHEBI:17836"/>
        <dbReference type="ChEBI" id="CHEBI:17839"/>
        <dbReference type="ChEBI" id="CHEBI:33019"/>
        <dbReference type="ChEBI" id="CHEBI:72950"/>
        <dbReference type="EC" id="2.5.1.15"/>
    </reaction>
</comment>
<evidence type="ECO:0000256" key="7">
    <source>
        <dbReference type="ARBA" id="ARBA00022679"/>
    </source>
</evidence>
<dbReference type="NCBIfam" id="TIGR01496">
    <property type="entry name" value="DHPS"/>
    <property type="match status" value="1"/>
</dbReference>
<evidence type="ECO:0000256" key="8">
    <source>
        <dbReference type="ARBA" id="ARBA00022723"/>
    </source>
</evidence>
<dbReference type="GO" id="GO:0046654">
    <property type="term" value="P:tetrahydrofolate biosynthetic process"/>
    <property type="evidence" value="ECO:0007669"/>
    <property type="project" value="UniProtKB-UniPathway"/>
</dbReference>
<dbReference type="PROSITE" id="PS50972">
    <property type="entry name" value="PTERIN_BINDING"/>
    <property type="match status" value="1"/>
</dbReference>
<proteinExistence type="inferred from homology"/>
<dbReference type="Pfam" id="PF00809">
    <property type="entry name" value="Pterin_bind"/>
    <property type="match status" value="1"/>
</dbReference>
<dbReference type="InterPro" id="IPR006390">
    <property type="entry name" value="DHP_synth_dom"/>
</dbReference>
<organism evidence="16">
    <name type="scientific">Streptococcus pyogenes</name>
    <dbReference type="NCBI Taxonomy" id="1314"/>
    <lineage>
        <taxon>Bacteria</taxon>
        <taxon>Bacillati</taxon>
        <taxon>Bacillota</taxon>
        <taxon>Bacilli</taxon>
        <taxon>Lactobacillales</taxon>
        <taxon>Streptococcaceae</taxon>
        <taxon>Streptococcus</taxon>
    </lineage>
</organism>
<gene>
    <name evidence="16" type="primary">folP</name>
</gene>
<evidence type="ECO:0000256" key="11">
    <source>
        <dbReference type="ARBA" id="ARBA00030193"/>
    </source>
</evidence>
<dbReference type="FunFam" id="3.20.20.20:FF:000006">
    <property type="entry name" value="Dihydropteroate synthase"/>
    <property type="match status" value="1"/>
</dbReference>
<keyword evidence="10 14" id="KW-0289">Folate biosynthesis</keyword>
<keyword evidence="9 14" id="KW-0460">Magnesium</keyword>
<dbReference type="InterPro" id="IPR000489">
    <property type="entry name" value="Pterin-binding_dom"/>
</dbReference>
<dbReference type="GO" id="GO:0005829">
    <property type="term" value="C:cytosol"/>
    <property type="evidence" value="ECO:0007669"/>
    <property type="project" value="TreeGrafter"/>
</dbReference>
<comment type="cofactor">
    <cofactor evidence="2 14">
        <name>Mg(2+)</name>
        <dbReference type="ChEBI" id="CHEBI:18420"/>
    </cofactor>
</comment>
<dbReference type="Gene3D" id="3.20.20.20">
    <property type="entry name" value="Dihydropteroate synthase-like"/>
    <property type="match status" value="1"/>
</dbReference>
<evidence type="ECO:0000256" key="12">
    <source>
        <dbReference type="ARBA" id="ARBA00053449"/>
    </source>
</evidence>
<dbReference type="PANTHER" id="PTHR20941">
    <property type="entry name" value="FOLATE SYNTHESIS PROTEINS"/>
    <property type="match status" value="1"/>
</dbReference>
<keyword evidence="8 14" id="KW-0479">Metal-binding</keyword>
<evidence type="ECO:0000313" key="16">
    <source>
        <dbReference type="EMBL" id="CAD31135.1"/>
    </source>
</evidence>
<dbReference type="InterPro" id="IPR011005">
    <property type="entry name" value="Dihydropteroate_synth-like_sf"/>
</dbReference>
<dbReference type="EC" id="2.5.1.15" evidence="5 14"/>
<evidence type="ECO:0000256" key="13">
    <source>
        <dbReference type="ARBA" id="ARBA00065774"/>
    </source>
</evidence>
<dbReference type="GO" id="GO:0004156">
    <property type="term" value="F:dihydropteroate synthase activity"/>
    <property type="evidence" value="ECO:0007669"/>
    <property type="project" value="UniProtKB-EC"/>
</dbReference>
<dbReference type="CDD" id="cd00739">
    <property type="entry name" value="DHPS"/>
    <property type="match status" value="1"/>
</dbReference>
<dbReference type="GO" id="GO:0046656">
    <property type="term" value="P:folic acid biosynthetic process"/>
    <property type="evidence" value="ECO:0007669"/>
    <property type="project" value="UniProtKB-KW"/>
</dbReference>
<dbReference type="InterPro" id="IPR045031">
    <property type="entry name" value="DHP_synth-like"/>
</dbReference>
<evidence type="ECO:0000256" key="5">
    <source>
        <dbReference type="ARBA" id="ARBA00012458"/>
    </source>
</evidence>
<evidence type="ECO:0000256" key="1">
    <source>
        <dbReference type="ARBA" id="ARBA00000012"/>
    </source>
</evidence>
<sequence>MKIGRFVIEGKAAIMGILNVTPDSFSDGGSYTTVQKALQQVDQLIAGGAKIIDVGGESNRPGYQFVSVAAADEIERVVPMIKAIKAKYDVLISIDTYKTETARAALEAGADILNDVWAGLYDGEMLALAAEYDVPIILMHNQKEEVYQDETQDVCDFLSARAQAAIDAGVPKDNIWIDPGFGFAKSVQHNMELLKGLDRVCQLGYPVLFGISRKRVVDALLGGNTKAKERDGATAALSAYALGKGCQLVRVHDVKANQEIVAVLSQLM</sequence>
<comment type="subunit">
    <text evidence="13">Homodimer or homotrimer.</text>
</comment>
<protein>
    <recommendedName>
        <fullName evidence="6 14">Dihydropteroate synthase</fullName>
        <shortName evidence="14">DHPS</shortName>
        <ecNumber evidence="5 14">2.5.1.15</ecNumber>
    </recommendedName>
    <alternativeName>
        <fullName evidence="11 14">Dihydropteroate pyrophosphorylase</fullName>
    </alternativeName>
</protein>
<evidence type="ECO:0000256" key="10">
    <source>
        <dbReference type="ARBA" id="ARBA00022909"/>
    </source>
</evidence>
<dbReference type="SUPFAM" id="SSF51717">
    <property type="entry name" value="Dihydropteroate synthetase-like"/>
    <property type="match status" value="1"/>
</dbReference>
<evidence type="ECO:0000256" key="2">
    <source>
        <dbReference type="ARBA" id="ARBA00001946"/>
    </source>
</evidence>
<comment type="function">
    <text evidence="12 14">Catalyzes the condensation of para-aminobenzoate (pABA) with 6-hydroxymethyl-7,8-dihydropterin diphosphate (DHPt-PP) to form 7,8-dihydropteroate (H2Pte), the immediate precursor of folate derivatives.</text>
</comment>
<dbReference type="PROSITE" id="PS00792">
    <property type="entry name" value="DHPS_1"/>
    <property type="match status" value="1"/>
</dbReference>
<dbReference type="PANTHER" id="PTHR20941:SF1">
    <property type="entry name" value="FOLIC ACID SYNTHESIS PROTEIN FOL1"/>
    <property type="match status" value="1"/>
</dbReference>
<dbReference type="UniPathway" id="UPA00077">
    <property type="reaction ID" value="UER00156"/>
</dbReference>
<evidence type="ECO:0000256" key="9">
    <source>
        <dbReference type="ARBA" id="ARBA00022842"/>
    </source>
</evidence>
<dbReference type="EMBL" id="AJ459114">
    <property type="protein sequence ID" value="CAD31135.1"/>
    <property type="molecule type" value="Genomic_DNA"/>
</dbReference>
<keyword evidence="7 14" id="KW-0808">Transferase</keyword>
<evidence type="ECO:0000256" key="6">
    <source>
        <dbReference type="ARBA" id="ARBA00016919"/>
    </source>
</evidence>
<evidence type="ECO:0000256" key="14">
    <source>
        <dbReference type="RuleBase" id="RU361205"/>
    </source>
</evidence>
<comment type="similarity">
    <text evidence="4 14">Belongs to the DHPS family.</text>
</comment>
<evidence type="ECO:0000256" key="3">
    <source>
        <dbReference type="ARBA" id="ARBA00004763"/>
    </source>
</evidence>
<dbReference type="AlphaFoldDB" id="Q8L1F1"/>